<protein>
    <submittedName>
        <fullName evidence="5">Putative retrotransposon hot spot (RHS) protein</fullName>
    </submittedName>
</protein>
<dbReference type="VEuPathDB" id="TriTrypDB:TcCL_ESM11121"/>
<feature type="domain" description="Retrotransposon hot spot protein,C-terminal" evidence="2">
    <location>
        <begin position="449"/>
        <end position="529"/>
    </location>
</feature>
<dbReference type="InterPro" id="IPR046836">
    <property type="entry name" value="RHS_C"/>
</dbReference>
<dbReference type="VEuPathDB" id="TriTrypDB:TCDM_07388"/>
<evidence type="ECO:0000256" key="1">
    <source>
        <dbReference type="SAM" id="MobiDB-lite"/>
    </source>
</evidence>
<dbReference type="VEuPathDB" id="TriTrypDB:C3747_83g112"/>
<dbReference type="VEuPathDB" id="TriTrypDB:TCDM_09246"/>
<dbReference type="InterPro" id="IPR046835">
    <property type="entry name" value="RHS_N"/>
</dbReference>
<dbReference type="Proteomes" id="UP000246121">
    <property type="component" value="Unassembled WGS sequence"/>
</dbReference>
<organism evidence="5 6">
    <name type="scientific">Trypanosoma cruzi</name>
    <dbReference type="NCBI Taxonomy" id="5693"/>
    <lineage>
        <taxon>Eukaryota</taxon>
        <taxon>Discoba</taxon>
        <taxon>Euglenozoa</taxon>
        <taxon>Kinetoplastea</taxon>
        <taxon>Metakinetoplastina</taxon>
        <taxon>Trypanosomatida</taxon>
        <taxon>Trypanosomatidae</taxon>
        <taxon>Trypanosoma</taxon>
        <taxon>Schizotrypanum</taxon>
    </lineage>
</organism>
<sequence>MPPKRNRVQGGNARSRASAVPQGDRQRRARPESEDVTDQPAATHIRVEEARQPQWTMRSSVKDILLKGRTLSTNMRLNDFLRNYVGGRAAVDEDHNVTMQVFVRRPNAYVQDQRLLRIIFNLTEYQALEAFYKLHHEGVFSLEQWRDYEGKDTVAPLARRKLNGVLTQVLREERREEVERARREGQVGFTLTTTIEGVLFKGRARVIDTKLNDFLTMELDGRGILRANRNVLLRDFFKEPASHIRDAEVLNEIQKKYYALKLESTVREEMELEEDVRSLHENGVNSLAAWSEATAKVKASVRDDTKHFLNAAAEEARKPTTTIEPIKMEGLYESVYNARWHHVVEVPDGEGTGMEVKEGKPKQQWTYKKVGDTFEKDDGVQQSDALRSRLMVLTSDKGWPYTWNRKGVESARDCYVNCEVDRVWQIVKGDLTKWSSSHGKADFTPERRVLVGTPGIGKSMAAGSYLLYQLLQYDVKKLQMVVYFIADRTFLFDKTSRTVSTYMGDFSNASFVTSLSDRGMKGYIIHDILSTIWQSRMMHRLMICLPGDGAWFWCHSHSRGTTKNG</sequence>
<proteinExistence type="predicted"/>
<dbReference type="InterPro" id="IPR006518">
    <property type="entry name" value="Trypano_RHS"/>
</dbReference>
<name>A0A2V2VFX8_TRYCR</name>
<feature type="region of interest" description="Disordered" evidence="1">
    <location>
        <begin position="1"/>
        <end position="42"/>
    </location>
</feature>
<dbReference type="VEuPathDB" id="TriTrypDB:TcYC6_0176410"/>
<feature type="domain" description="DUF7578" evidence="4">
    <location>
        <begin position="206"/>
        <end position="268"/>
    </location>
</feature>
<reference evidence="5 6" key="1">
    <citation type="journal article" date="2018" name="Microb. Genom.">
        <title>Expanding an expanded genome: long-read sequencing of Trypanosoma cruzi.</title>
        <authorList>
            <person name="Berna L."/>
            <person name="Rodriguez M."/>
            <person name="Chiribao M.L."/>
            <person name="Parodi-Talice A."/>
            <person name="Pita S."/>
            <person name="Rijo G."/>
            <person name="Alvarez-Valin F."/>
            <person name="Robello C."/>
        </authorList>
    </citation>
    <scope>NUCLEOTIDE SEQUENCE [LARGE SCALE GENOMIC DNA]</scope>
    <source>
        <strain evidence="5 6">Dm28c</strain>
    </source>
</reference>
<evidence type="ECO:0000259" key="3">
    <source>
        <dbReference type="Pfam" id="PF20445"/>
    </source>
</evidence>
<comment type="caution">
    <text evidence="5">The sequence shown here is derived from an EMBL/GenBank/DDBJ whole genome shotgun (WGS) entry which is preliminary data.</text>
</comment>
<evidence type="ECO:0000259" key="4">
    <source>
        <dbReference type="Pfam" id="PF24466"/>
    </source>
</evidence>
<feature type="domain" description="DUF7578" evidence="4">
    <location>
        <begin position="73"/>
        <end position="134"/>
    </location>
</feature>
<dbReference type="VEuPathDB" id="TriTrypDB:TcYC6_0142820"/>
<evidence type="ECO:0000313" key="6">
    <source>
        <dbReference type="Proteomes" id="UP000246121"/>
    </source>
</evidence>
<feature type="compositionally biased region" description="Basic and acidic residues" evidence="1">
    <location>
        <begin position="24"/>
        <end position="33"/>
    </location>
</feature>
<evidence type="ECO:0000259" key="2">
    <source>
        <dbReference type="Pfam" id="PF07999"/>
    </source>
</evidence>
<dbReference type="AlphaFoldDB" id="A0A2V2VFX8"/>
<dbReference type="EMBL" id="PRFA01000026">
    <property type="protein sequence ID" value="PWU94526.1"/>
    <property type="molecule type" value="Genomic_DNA"/>
</dbReference>
<dbReference type="VEuPathDB" id="TriTrypDB:TcBrA4_0157950"/>
<dbReference type="VEuPathDB" id="TriTrypDB:TCSYLVIO_008500"/>
<dbReference type="Pfam" id="PF20445">
    <property type="entry name" value="RHS_N"/>
    <property type="match status" value="1"/>
</dbReference>
<dbReference type="VEuPathDB" id="TriTrypDB:ECC02_001536"/>
<accession>A0A2V2VFX8</accession>
<dbReference type="VEuPathDB" id="TriTrypDB:TcG_03462"/>
<dbReference type="VEuPathDB" id="TriTrypDB:Tc_MARK_4639"/>
<dbReference type="VEuPathDB" id="TriTrypDB:C4B63_26g141"/>
<gene>
    <name evidence="5" type="ORF">C4B63_26g141</name>
</gene>
<dbReference type="VEuPathDB" id="TriTrypDB:TcG_11591"/>
<dbReference type="InterPro" id="IPR056000">
    <property type="entry name" value="DUF7578"/>
</dbReference>
<dbReference type="Pfam" id="PF24466">
    <property type="entry name" value="DUF7578"/>
    <property type="match status" value="2"/>
</dbReference>
<dbReference type="NCBIfam" id="TIGR01631">
    <property type="entry name" value="Trypano_RHS"/>
    <property type="match status" value="2"/>
</dbReference>
<dbReference type="VEuPathDB" id="TriTrypDB:TcCLB.511019.13"/>
<evidence type="ECO:0000313" key="5">
    <source>
        <dbReference type="EMBL" id="PWU94526.1"/>
    </source>
</evidence>
<feature type="domain" description="Retrotransposon hot spot protein N-terminal" evidence="3">
    <location>
        <begin position="332"/>
        <end position="445"/>
    </location>
</feature>
<dbReference type="Pfam" id="PF07999">
    <property type="entry name" value="RHSP"/>
    <property type="match status" value="1"/>
</dbReference>